<gene>
    <name evidence="1" type="ORF">J2X05_000225</name>
</gene>
<dbReference type="EMBL" id="JAVDVX010000001">
    <property type="protein sequence ID" value="MDR7088222.1"/>
    <property type="molecule type" value="Genomic_DNA"/>
</dbReference>
<accession>A0ABU1USV8</accession>
<evidence type="ECO:0000313" key="1">
    <source>
        <dbReference type="EMBL" id="MDR7088222.1"/>
    </source>
</evidence>
<protein>
    <submittedName>
        <fullName evidence="1">Uncharacterized protein</fullName>
    </submittedName>
</protein>
<sequence length="200" mass="23180">MENWQEITFVGSVLGFVVWYVKHKIITSTKLQIERFIEFEKNKNQELLESFKSHLGLQTELRKAKHLSIYERKVHALLDSFACISDCESPMGKISEDALTNRGENFVDLHAQFLGRKDILLNTFRRNSALFSDSIIEKFQQFKREVLMPYSSTYKSMLETLSSGGKITDGQISRLMDLEIEYGKFSKALKHEIKDTLSEI</sequence>
<reference evidence="1 2" key="1">
    <citation type="submission" date="2023-07" db="EMBL/GenBank/DDBJ databases">
        <title>Sorghum-associated microbial communities from plants grown in Nebraska, USA.</title>
        <authorList>
            <person name="Schachtman D."/>
        </authorList>
    </citation>
    <scope>NUCLEOTIDE SEQUENCE [LARGE SCALE GENOMIC DNA]</scope>
    <source>
        <strain evidence="1 2">BE190</strain>
    </source>
</reference>
<comment type="caution">
    <text evidence="1">The sequence shown here is derived from an EMBL/GenBank/DDBJ whole genome shotgun (WGS) entry which is preliminary data.</text>
</comment>
<dbReference type="RefSeq" id="WP_310067573.1">
    <property type="nucleotide sequence ID" value="NZ_JAVDVX010000001.1"/>
</dbReference>
<name>A0ABU1USV8_9GAMM</name>
<evidence type="ECO:0000313" key="2">
    <source>
        <dbReference type="Proteomes" id="UP001253595"/>
    </source>
</evidence>
<dbReference type="Proteomes" id="UP001253595">
    <property type="component" value="Unassembled WGS sequence"/>
</dbReference>
<organism evidence="1 2">
    <name type="scientific">Cellvibrio fibrivorans</name>
    <dbReference type="NCBI Taxonomy" id="126350"/>
    <lineage>
        <taxon>Bacteria</taxon>
        <taxon>Pseudomonadati</taxon>
        <taxon>Pseudomonadota</taxon>
        <taxon>Gammaproteobacteria</taxon>
        <taxon>Cellvibrionales</taxon>
        <taxon>Cellvibrionaceae</taxon>
        <taxon>Cellvibrio</taxon>
    </lineage>
</organism>
<proteinExistence type="predicted"/>
<keyword evidence="2" id="KW-1185">Reference proteome</keyword>